<comment type="similarity">
    <text evidence="1 6">Belongs to the sigma-70 factor family. ECF subfamily.</text>
</comment>
<dbReference type="Pfam" id="PF04542">
    <property type="entry name" value="Sigma70_r2"/>
    <property type="match status" value="1"/>
</dbReference>
<dbReference type="NCBIfam" id="NF008888">
    <property type="entry name" value="PRK11922.1"/>
    <property type="match status" value="1"/>
</dbReference>
<evidence type="ECO:0000256" key="5">
    <source>
        <dbReference type="ARBA" id="ARBA00023163"/>
    </source>
</evidence>
<keyword evidence="10" id="KW-1185">Reference proteome</keyword>
<feature type="domain" description="RNA polymerase sigma-70 region 2" evidence="7">
    <location>
        <begin position="21"/>
        <end position="86"/>
    </location>
</feature>
<accession>A0A6L6QPW5</accession>
<dbReference type="SUPFAM" id="SSF88946">
    <property type="entry name" value="Sigma2 domain of RNA polymerase sigma factors"/>
    <property type="match status" value="1"/>
</dbReference>
<evidence type="ECO:0000256" key="4">
    <source>
        <dbReference type="ARBA" id="ARBA00023125"/>
    </source>
</evidence>
<evidence type="ECO:0000313" key="10">
    <source>
        <dbReference type="Proteomes" id="UP000472320"/>
    </source>
</evidence>
<dbReference type="PANTHER" id="PTHR43133">
    <property type="entry name" value="RNA POLYMERASE ECF-TYPE SIGMA FACTO"/>
    <property type="match status" value="1"/>
</dbReference>
<dbReference type="InterPro" id="IPR039425">
    <property type="entry name" value="RNA_pol_sigma-70-like"/>
</dbReference>
<dbReference type="InterPro" id="IPR007627">
    <property type="entry name" value="RNA_pol_sigma70_r2"/>
</dbReference>
<evidence type="ECO:0000259" key="8">
    <source>
        <dbReference type="Pfam" id="PF08281"/>
    </source>
</evidence>
<keyword evidence="3 6" id="KW-0731">Sigma factor</keyword>
<name>A0A6L6QPW5_9BURK</name>
<dbReference type="Gene3D" id="1.10.10.10">
    <property type="entry name" value="Winged helix-like DNA-binding domain superfamily/Winged helix DNA-binding domain"/>
    <property type="match status" value="1"/>
</dbReference>
<dbReference type="CDD" id="cd06171">
    <property type="entry name" value="Sigma70_r4"/>
    <property type="match status" value="1"/>
</dbReference>
<dbReference type="RefSeq" id="WP_155457082.1">
    <property type="nucleotide sequence ID" value="NZ_WNKX01000034.1"/>
</dbReference>
<keyword evidence="2 6" id="KW-0805">Transcription regulation</keyword>
<dbReference type="InterPro" id="IPR036388">
    <property type="entry name" value="WH-like_DNA-bd_sf"/>
</dbReference>
<dbReference type="AlphaFoldDB" id="A0A6L6QPW5"/>
<protein>
    <recommendedName>
        <fullName evidence="6">RNA polymerase sigma factor</fullName>
    </recommendedName>
</protein>
<keyword evidence="4 6" id="KW-0238">DNA-binding</keyword>
<evidence type="ECO:0000256" key="2">
    <source>
        <dbReference type="ARBA" id="ARBA00023015"/>
    </source>
</evidence>
<dbReference type="OrthoDB" id="9780326at2"/>
<dbReference type="InterPro" id="IPR014284">
    <property type="entry name" value="RNA_pol_sigma-70_dom"/>
</dbReference>
<dbReference type="GO" id="GO:0006352">
    <property type="term" value="P:DNA-templated transcription initiation"/>
    <property type="evidence" value="ECO:0007669"/>
    <property type="project" value="InterPro"/>
</dbReference>
<evidence type="ECO:0000256" key="6">
    <source>
        <dbReference type="RuleBase" id="RU000716"/>
    </source>
</evidence>
<proteinExistence type="inferred from homology"/>
<feature type="domain" description="RNA polymerase sigma factor 70 region 4 type 2" evidence="8">
    <location>
        <begin position="119"/>
        <end position="168"/>
    </location>
</feature>
<gene>
    <name evidence="9" type="ORF">GM658_26315</name>
</gene>
<dbReference type="InterPro" id="IPR013249">
    <property type="entry name" value="RNA_pol_sigma70_r4_t2"/>
</dbReference>
<dbReference type="PROSITE" id="PS01063">
    <property type="entry name" value="SIGMA70_ECF"/>
    <property type="match status" value="1"/>
</dbReference>
<comment type="caution">
    <text evidence="9">The sequence shown here is derived from an EMBL/GenBank/DDBJ whole genome shotgun (WGS) entry which is preliminary data.</text>
</comment>
<sequence length="207" mass="23692">MSGKQPNTGKAMNDLAAFEQLMRRHNRALYRTARSIVKDDAEAEDVLQEAYILAFRGMENFRGESSLSTWLTRIVINEAIARSRKKIRMADIIQLDGEAAMDEHNEQPEQALLRREARRLIEQKIDGLPDAFRTVFVLRALEEMSVEETAACLDIPEATVRTRYFRARGLLREALSRELDIALEDAFAFDGARCDRIVANVLKRLHD</sequence>
<dbReference type="Proteomes" id="UP000472320">
    <property type="component" value="Unassembled WGS sequence"/>
</dbReference>
<evidence type="ECO:0000259" key="7">
    <source>
        <dbReference type="Pfam" id="PF04542"/>
    </source>
</evidence>
<dbReference type="SUPFAM" id="SSF88659">
    <property type="entry name" value="Sigma3 and sigma4 domains of RNA polymerase sigma factors"/>
    <property type="match status" value="1"/>
</dbReference>
<evidence type="ECO:0000256" key="3">
    <source>
        <dbReference type="ARBA" id="ARBA00023082"/>
    </source>
</evidence>
<dbReference type="GO" id="GO:0016987">
    <property type="term" value="F:sigma factor activity"/>
    <property type="evidence" value="ECO:0007669"/>
    <property type="project" value="UniProtKB-KW"/>
</dbReference>
<dbReference type="InterPro" id="IPR000838">
    <property type="entry name" value="RNA_pol_sigma70_ECF_CS"/>
</dbReference>
<dbReference type="EMBL" id="WNKX01000034">
    <property type="protein sequence ID" value="MTW14134.1"/>
    <property type="molecule type" value="Genomic_DNA"/>
</dbReference>
<evidence type="ECO:0000313" key="9">
    <source>
        <dbReference type="EMBL" id="MTW14134.1"/>
    </source>
</evidence>
<dbReference type="Gene3D" id="1.10.1740.10">
    <property type="match status" value="1"/>
</dbReference>
<dbReference type="InterPro" id="IPR013325">
    <property type="entry name" value="RNA_pol_sigma_r2"/>
</dbReference>
<dbReference type="GO" id="GO:0003677">
    <property type="term" value="F:DNA binding"/>
    <property type="evidence" value="ECO:0007669"/>
    <property type="project" value="UniProtKB-KW"/>
</dbReference>
<dbReference type="InterPro" id="IPR013324">
    <property type="entry name" value="RNA_pol_sigma_r3/r4-like"/>
</dbReference>
<dbReference type="PANTHER" id="PTHR43133:SF51">
    <property type="entry name" value="RNA POLYMERASE SIGMA FACTOR"/>
    <property type="match status" value="1"/>
</dbReference>
<organism evidence="9 10">
    <name type="scientific">Massilia eburnea</name>
    <dbReference type="NCBI Taxonomy" id="1776165"/>
    <lineage>
        <taxon>Bacteria</taxon>
        <taxon>Pseudomonadati</taxon>
        <taxon>Pseudomonadota</taxon>
        <taxon>Betaproteobacteria</taxon>
        <taxon>Burkholderiales</taxon>
        <taxon>Oxalobacteraceae</taxon>
        <taxon>Telluria group</taxon>
        <taxon>Massilia</taxon>
    </lineage>
</organism>
<dbReference type="Pfam" id="PF08281">
    <property type="entry name" value="Sigma70_r4_2"/>
    <property type="match status" value="1"/>
</dbReference>
<evidence type="ECO:0000256" key="1">
    <source>
        <dbReference type="ARBA" id="ARBA00010641"/>
    </source>
</evidence>
<keyword evidence="5 6" id="KW-0804">Transcription</keyword>
<reference evidence="9 10" key="1">
    <citation type="submission" date="2019-11" db="EMBL/GenBank/DDBJ databases">
        <title>Type strains purchased from KCTC, JCM and DSMZ.</title>
        <authorList>
            <person name="Lu H."/>
        </authorList>
    </citation>
    <scope>NUCLEOTIDE SEQUENCE [LARGE SCALE GENOMIC DNA]</scope>
    <source>
        <strain evidence="9 10">JCM 31587</strain>
    </source>
</reference>
<dbReference type="NCBIfam" id="TIGR02937">
    <property type="entry name" value="sigma70-ECF"/>
    <property type="match status" value="1"/>
</dbReference>